<feature type="domain" description="DUF3857" evidence="2">
    <location>
        <begin position="60"/>
        <end position="214"/>
    </location>
</feature>
<keyword evidence="1" id="KW-0732">Signal</keyword>
<accession>A0AAJ6BFZ6</accession>
<gene>
    <name evidence="3" type="ORF">P0Y53_20005</name>
</gene>
<organism evidence="3 4">
    <name type="scientific">Candidatus Pseudobacter hemicellulosilyticus</name>
    <dbReference type="NCBI Taxonomy" id="3121375"/>
    <lineage>
        <taxon>Bacteria</taxon>
        <taxon>Pseudomonadati</taxon>
        <taxon>Bacteroidota</taxon>
        <taxon>Chitinophagia</taxon>
        <taxon>Chitinophagales</taxon>
        <taxon>Chitinophagaceae</taxon>
        <taxon>Pseudobacter</taxon>
    </lineage>
</organism>
<sequence length="631" mass="71912">MRTRILTSLLMVLLPAAATLAQAPGYDTASIPASLKQQADVVKRYERIIFEVTDIDRAHLTVHQVFTVLNHKGSDVLFFREDTDEFNQLGDVEIRVYDAQGRQTARYRKKDLSTVAVGEGLVANGKASYYRVNAPGYPITVEYIFDRKLKGTLTYPTWYIQEPGQNVMQCSFVAKVPKALDLRFKARNISLTPRITEDDKYRQYEWGTDNLAPVQYEEGSISFQYSYPTVSLAPNRFRMDDYEGDMRTWENFGRWYGSLKKGVDLLSPARKAVLAALVKDARDDEEKVRILYRHLQQNFRYVNINLGIGGWKPISAEFTDQNKYGDCKALSNFMQTALEAIGITSYQALVNSQYNFEAVDPAFPCNEFNHVILCVPRPKDSIWLECTSRTIEFGVLGSDSENKNALLITPNGGVLVPTPRSSASSNSWSTNTTIILQEDGSGSTNTLFRGSGAFKEQLDEMVHEKLDDQKKFLVFGLGFKQPDEFLLKSIPDSAAYYRLQTSIEKIPEFTAGSKMFLSPRPYKLRTQTLPKAEGRKEDYYFYMPFIQKDTTRLQLPAGFKQDALPKPRALQCKYGSYTTQYWYDEATNSIYTATMLQLTEMKIPAADYAAVRQFFDEVRQDDAQRIVIRKD</sequence>
<name>A0AAJ6BFZ6_9BACT</name>
<evidence type="ECO:0000256" key="1">
    <source>
        <dbReference type="SAM" id="SignalP"/>
    </source>
</evidence>
<dbReference type="Proteomes" id="UP001220610">
    <property type="component" value="Chromosome"/>
</dbReference>
<evidence type="ECO:0000313" key="4">
    <source>
        <dbReference type="Proteomes" id="UP001220610"/>
    </source>
</evidence>
<dbReference type="InterPro" id="IPR038765">
    <property type="entry name" value="Papain-like_cys_pep_sf"/>
</dbReference>
<feature type="chain" id="PRO_5042532995" evidence="1">
    <location>
        <begin position="24"/>
        <end position="631"/>
    </location>
</feature>
<dbReference type="EMBL" id="CP119311">
    <property type="protein sequence ID" value="WEK34777.1"/>
    <property type="molecule type" value="Genomic_DNA"/>
</dbReference>
<dbReference type="Pfam" id="PF12969">
    <property type="entry name" value="DUF3857"/>
    <property type="match status" value="1"/>
</dbReference>
<feature type="signal peptide" evidence="1">
    <location>
        <begin position="1"/>
        <end position="23"/>
    </location>
</feature>
<dbReference type="SUPFAM" id="SSF54001">
    <property type="entry name" value="Cysteine proteinases"/>
    <property type="match status" value="1"/>
</dbReference>
<evidence type="ECO:0000313" key="3">
    <source>
        <dbReference type="EMBL" id="WEK34777.1"/>
    </source>
</evidence>
<dbReference type="AlphaFoldDB" id="A0AAJ6BFZ6"/>
<dbReference type="Gene3D" id="2.60.120.1130">
    <property type="match status" value="1"/>
</dbReference>
<dbReference type="Gene3D" id="3.10.620.30">
    <property type="match status" value="1"/>
</dbReference>
<evidence type="ECO:0000259" key="2">
    <source>
        <dbReference type="Pfam" id="PF12969"/>
    </source>
</evidence>
<reference evidence="3" key="1">
    <citation type="submission" date="2023-03" db="EMBL/GenBank/DDBJ databases">
        <title>Andean soil-derived lignocellulolytic bacterial consortium as a source of novel taxa and putative plastic-active enzymes.</title>
        <authorList>
            <person name="Diaz-Garcia L."/>
            <person name="Chuvochina M."/>
            <person name="Feuerriegel G."/>
            <person name="Bunk B."/>
            <person name="Sproer C."/>
            <person name="Streit W.R."/>
            <person name="Rodriguez L.M."/>
            <person name="Overmann J."/>
            <person name="Jimenez D.J."/>
        </authorList>
    </citation>
    <scope>NUCLEOTIDE SEQUENCE</scope>
    <source>
        <strain evidence="3">MAG 7</strain>
    </source>
</reference>
<dbReference type="InterPro" id="IPR024618">
    <property type="entry name" value="DUF3857"/>
</dbReference>
<protein>
    <submittedName>
        <fullName evidence="3">Transglutaminase-like domain-containing protein</fullName>
    </submittedName>
</protein>
<proteinExistence type="predicted"/>
<dbReference type="Gene3D" id="2.60.40.3140">
    <property type="match status" value="1"/>
</dbReference>